<dbReference type="GO" id="GO:0020037">
    <property type="term" value="F:heme binding"/>
    <property type="evidence" value="ECO:0007669"/>
    <property type="project" value="InterPro"/>
</dbReference>
<evidence type="ECO:0000256" key="1">
    <source>
        <dbReference type="SAM" id="SignalP"/>
    </source>
</evidence>
<accession>A0A396JM78</accession>
<comment type="caution">
    <text evidence="2">The sequence shown here is derived from an EMBL/GenBank/DDBJ whole genome shotgun (WGS) entry which is preliminary data.</text>
</comment>
<proteinExistence type="predicted"/>
<dbReference type="EC" id="1.14.14.83" evidence="2"/>
<name>A0A396JM78_MEDTR</name>
<evidence type="ECO:0000313" key="2">
    <source>
        <dbReference type="EMBL" id="RHN79390.1"/>
    </source>
</evidence>
<dbReference type="Gramene" id="rna3176">
    <property type="protein sequence ID" value="RHN79390.1"/>
    <property type="gene ID" value="gene3176"/>
</dbReference>
<organism evidence="2">
    <name type="scientific">Medicago truncatula</name>
    <name type="common">Barrel medic</name>
    <name type="synonym">Medicago tribuloides</name>
    <dbReference type="NCBI Taxonomy" id="3880"/>
    <lineage>
        <taxon>Eukaryota</taxon>
        <taxon>Viridiplantae</taxon>
        <taxon>Streptophyta</taxon>
        <taxon>Embryophyta</taxon>
        <taxon>Tracheophyta</taxon>
        <taxon>Spermatophyta</taxon>
        <taxon>Magnoliopsida</taxon>
        <taxon>eudicotyledons</taxon>
        <taxon>Gunneridae</taxon>
        <taxon>Pentapetalae</taxon>
        <taxon>rosids</taxon>
        <taxon>fabids</taxon>
        <taxon>Fabales</taxon>
        <taxon>Fabaceae</taxon>
        <taxon>Papilionoideae</taxon>
        <taxon>50 kb inversion clade</taxon>
        <taxon>NPAAA clade</taxon>
        <taxon>Hologalegina</taxon>
        <taxon>IRL clade</taxon>
        <taxon>Trifolieae</taxon>
        <taxon>Medicago</taxon>
    </lineage>
</organism>
<dbReference type="Proteomes" id="UP000265566">
    <property type="component" value="Chromosome 1"/>
</dbReference>
<dbReference type="GO" id="GO:0005506">
    <property type="term" value="F:iron ion binding"/>
    <property type="evidence" value="ECO:0007669"/>
    <property type="project" value="InterPro"/>
</dbReference>
<reference evidence="2" key="1">
    <citation type="journal article" date="2018" name="Nat. Plants">
        <title>Whole-genome landscape of Medicago truncatula symbiotic genes.</title>
        <authorList>
            <person name="Pecrix Y."/>
            <person name="Gamas P."/>
            <person name="Carrere S."/>
        </authorList>
    </citation>
    <scope>NUCLEOTIDE SEQUENCE</scope>
    <source>
        <tissue evidence="2">Leaves</tissue>
    </source>
</reference>
<dbReference type="EMBL" id="PSQE01000001">
    <property type="protein sequence ID" value="RHN79390.1"/>
    <property type="molecule type" value="Genomic_DNA"/>
</dbReference>
<dbReference type="Gene3D" id="1.10.630.10">
    <property type="entry name" value="Cytochrome P450"/>
    <property type="match status" value="1"/>
</dbReference>
<dbReference type="InterPro" id="IPR036396">
    <property type="entry name" value="Cyt_P450_sf"/>
</dbReference>
<dbReference type="GO" id="GO:0102811">
    <property type="term" value="F:geraniol 10-hydroxylase activity"/>
    <property type="evidence" value="ECO:0007669"/>
    <property type="project" value="UniProtKB-EC"/>
</dbReference>
<dbReference type="AlphaFoldDB" id="A0A396JM78"/>
<sequence length="48" mass="5483">MCPGMPLAIRMLHTMLGSLINCFAWKLQNGDRDIDQPLRAIPFRVNKV</sequence>
<keyword evidence="1" id="KW-0732">Signal</keyword>
<keyword evidence="2" id="KW-0560">Oxidoreductase</keyword>
<protein>
    <submittedName>
        <fullName evidence="2">Putative geraniol 8-hydroxylase</fullName>
        <ecNumber evidence="2">1.14.14.83</ecNumber>
    </submittedName>
</protein>
<dbReference type="SUPFAM" id="SSF48264">
    <property type="entry name" value="Cytochrome P450"/>
    <property type="match status" value="1"/>
</dbReference>
<feature type="chain" id="PRO_5017380490" evidence="1">
    <location>
        <begin position="18"/>
        <end position="48"/>
    </location>
</feature>
<gene>
    <name evidence="2" type="ORF">MtrunA17_Chr1g0176841</name>
</gene>
<feature type="signal peptide" evidence="1">
    <location>
        <begin position="1"/>
        <end position="17"/>
    </location>
</feature>